<dbReference type="InterPro" id="IPR018357">
    <property type="entry name" value="Hexapep_transf_CS"/>
</dbReference>
<dbReference type="InterPro" id="IPR051159">
    <property type="entry name" value="Hexapeptide_acetyltransf"/>
</dbReference>
<geneLocation type="plasmid" evidence="7">
    <name>unnamed</name>
</geneLocation>
<sequence>MQEQDGRSEKAKMLAGELYDPLDHELVVGRERARDLCQALNATREAEQDERRRILRELFGSGGDTVWMQPPFFCDYGSNIELGERVFFNFNCVVLDVCPVRIGSFTFFGPGVQIYTPLHPMNAELRRQQEFGKPVEIGSDVWVGGGALIMPGVRIGSRTVIGAGSVVTRSIPDGVLAAGNPCRVIREITEQAGPQPGTVRS</sequence>
<evidence type="ECO:0000256" key="5">
    <source>
        <dbReference type="SAM" id="Coils"/>
    </source>
</evidence>
<evidence type="ECO:0000259" key="6">
    <source>
        <dbReference type="SMART" id="SM01266"/>
    </source>
</evidence>
<evidence type="ECO:0000256" key="1">
    <source>
        <dbReference type="ARBA" id="ARBA00007274"/>
    </source>
</evidence>
<protein>
    <submittedName>
        <fullName evidence="7">Maltose acetyltransferase</fullName>
    </submittedName>
</protein>
<dbReference type="GO" id="GO:0005829">
    <property type="term" value="C:cytosol"/>
    <property type="evidence" value="ECO:0007669"/>
    <property type="project" value="TreeGrafter"/>
</dbReference>
<feature type="domain" description="Maltose/galactoside acetyltransferase" evidence="6">
    <location>
        <begin position="10"/>
        <end position="64"/>
    </location>
</feature>
<organism evidence="7 8">
    <name type="scientific">Azospirillum brasilense</name>
    <dbReference type="NCBI Taxonomy" id="192"/>
    <lineage>
        <taxon>Bacteria</taxon>
        <taxon>Pseudomonadati</taxon>
        <taxon>Pseudomonadota</taxon>
        <taxon>Alphaproteobacteria</taxon>
        <taxon>Rhodospirillales</taxon>
        <taxon>Azospirillaceae</taxon>
        <taxon>Azospirillum</taxon>
    </lineage>
</organism>
<dbReference type="Pfam" id="PF12464">
    <property type="entry name" value="Mac"/>
    <property type="match status" value="1"/>
</dbReference>
<dbReference type="PROSITE" id="PS00101">
    <property type="entry name" value="HEXAPEP_TRANSFERASES"/>
    <property type="match status" value="1"/>
</dbReference>
<keyword evidence="2 7" id="KW-0808">Transferase</keyword>
<comment type="similarity">
    <text evidence="1">Belongs to the transferase hexapeptide repeat family.</text>
</comment>
<dbReference type="EMBL" id="NOWT01000025">
    <property type="protein sequence ID" value="OYD82099.1"/>
    <property type="molecule type" value="Genomic_DNA"/>
</dbReference>
<keyword evidence="5" id="KW-0175">Coiled coil</keyword>
<evidence type="ECO:0000313" key="8">
    <source>
        <dbReference type="Proteomes" id="UP000215367"/>
    </source>
</evidence>
<dbReference type="SUPFAM" id="SSF51161">
    <property type="entry name" value="Trimeric LpxA-like enzymes"/>
    <property type="match status" value="1"/>
</dbReference>
<dbReference type="Gene3D" id="2.160.10.10">
    <property type="entry name" value="Hexapeptide repeat proteins"/>
    <property type="match status" value="1"/>
</dbReference>
<evidence type="ECO:0000256" key="2">
    <source>
        <dbReference type="ARBA" id="ARBA00022679"/>
    </source>
</evidence>
<dbReference type="RefSeq" id="WP_094305655.1">
    <property type="nucleotide sequence ID" value="NZ_NOWT01000025.1"/>
</dbReference>
<keyword evidence="7" id="KW-0614">Plasmid</keyword>
<dbReference type="Pfam" id="PF00132">
    <property type="entry name" value="Hexapep"/>
    <property type="match status" value="1"/>
</dbReference>
<evidence type="ECO:0000256" key="3">
    <source>
        <dbReference type="ARBA" id="ARBA00022737"/>
    </source>
</evidence>
<dbReference type="Proteomes" id="UP000215367">
    <property type="component" value="Unassembled WGS sequence"/>
</dbReference>
<comment type="caution">
    <text evidence="7">The sequence shown here is derived from an EMBL/GenBank/DDBJ whole genome shotgun (WGS) entry which is preliminary data.</text>
</comment>
<name>A0A235H8I4_AZOBR</name>
<dbReference type="InterPro" id="IPR001451">
    <property type="entry name" value="Hexapep"/>
</dbReference>
<keyword evidence="4" id="KW-0012">Acyltransferase</keyword>
<proteinExistence type="inferred from homology"/>
<dbReference type="CDD" id="cd03357">
    <property type="entry name" value="LbH_MAT_GAT"/>
    <property type="match status" value="1"/>
</dbReference>
<keyword evidence="3" id="KW-0677">Repeat</keyword>
<gene>
    <name evidence="7" type="ORF">CHT98_22215</name>
</gene>
<feature type="coiled-coil region" evidence="5">
    <location>
        <begin position="30"/>
        <end position="57"/>
    </location>
</feature>
<dbReference type="SMART" id="SM01266">
    <property type="entry name" value="Mac"/>
    <property type="match status" value="1"/>
</dbReference>
<dbReference type="PANTHER" id="PTHR23416">
    <property type="entry name" value="SIALIC ACID SYNTHASE-RELATED"/>
    <property type="match status" value="1"/>
</dbReference>
<dbReference type="InterPro" id="IPR011004">
    <property type="entry name" value="Trimer_LpxA-like_sf"/>
</dbReference>
<dbReference type="AlphaFoldDB" id="A0A235H8I4"/>
<dbReference type="FunFam" id="2.160.10.10:FF:000008">
    <property type="entry name" value="Maltose O-acetyltransferase"/>
    <property type="match status" value="1"/>
</dbReference>
<evidence type="ECO:0000256" key="4">
    <source>
        <dbReference type="ARBA" id="ARBA00023315"/>
    </source>
</evidence>
<dbReference type="GO" id="GO:0016413">
    <property type="term" value="F:O-acetyltransferase activity"/>
    <property type="evidence" value="ECO:0007669"/>
    <property type="project" value="UniProtKB-ARBA"/>
</dbReference>
<accession>A0A235H8I4</accession>
<reference evidence="7 8" key="1">
    <citation type="submission" date="2017-07" db="EMBL/GenBank/DDBJ databases">
        <title>Whole genome sequence of Azospirillum brasilense 2A1, a potential biofertilizer strain.</title>
        <authorList>
            <person name="Fontana C.A."/>
            <person name="Toffoli L.M."/>
            <person name="Salazar S.M."/>
            <person name="Puglisi E."/>
            <person name="Pedraza R."/>
            <person name="Bassi D."/>
            <person name="Cocconcelli P.S."/>
        </authorList>
    </citation>
    <scope>NUCLEOTIDE SEQUENCE [LARGE SCALE GENOMIC DNA]</scope>
    <source>
        <strain evidence="7 8">2A1</strain>
        <plasmid evidence="7">unnamed</plasmid>
    </source>
</reference>
<dbReference type="InterPro" id="IPR024688">
    <property type="entry name" value="Mac_dom"/>
</dbReference>
<dbReference type="PANTHER" id="PTHR23416:SF23">
    <property type="entry name" value="ACETYLTRANSFERASE C18B11.09C-RELATED"/>
    <property type="match status" value="1"/>
</dbReference>
<evidence type="ECO:0000313" key="7">
    <source>
        <dbReference type="EMBL" id="OYD82099.1"/>
    </source>
</evidence>